<dbReference type="PANTHER" id="PTHR45138">
    <property type="entry name" value="REGULATORY COMPONENTS OF SENSORY TRANSDUCTION SYSTEM"/>
    <property type="match status" value="1"/>
</dbReference>
<keyword evidence="6" id="KW-1185">Reference proteome</keyword>
<sequence length="389" mass="41015">MNPVNILGVTVLSGVMSMAVLGSLLRAEIPGVGCWVVANALSIVALICFASQGHVSALLSVLVANVLLAATALTGLEGFRRFFGRSGLPVTGLVGLAAVGAGIAYWQWVMPDFNARVALVSAFHAAINATLAVIVLRERPPDRAKYSYYFVAVTASLVAVGHAVRGMTYGLGLLSQARLLESSAVNIAFLALGILALPTLSIGMVMLAHDRMAERLRKLASIDDLTGAFTRREFLARADALLRSAARTGTPVTLAAIDIDHFKSINDQHGHAAGDKVLMHFASMVMEDVRTGDVFGRLGGEEFGVMCPATRAGEAVVLLNRLRDRLAASGYRLGSSPGGVLHYTFSVGVDQFRADEPLSALMARADAALYRAKASGRNRVVEAVQAEGG</sequence>
<feature type="transmembrane region" description="Helical" evidence="3">
    <location>
        <begin position="115"/>
        <end position="136"/>
    </location>
</feature>
<feature type="transmembrane region" description="Helical" evidence="3">
    <location>
        <begin position="32"/>
        <end position="52"/>
    </location>
</feature>
<dbReference type="SUPFAM" id="SSF55073">
    <property type="entry name" value="Nucleotide cyclase"/>
    <property type="match status" value="1"/>
</dbReference>
<feature type="domain" description="GGDEF" evidence="4">
    <location>
        <begin position="250"/>
        <end position="385"/>
    </location>
</feature>
<dbReference type="InterPro" id="IPR000160">
    <property type="entry name" value="GGDEF_dom"/>
</dbReference>
<keyword evidence="3" id="KW-1133">Transmembrane helix</keyword>
<feature type="transmembrane region" description="Helical" evidence="3">
    <location>
        <begin position="187"/>
        <end position="208"/>
    </location>
</feature>
<dbReference type="EC" id="2.7.7.65" evidence="1"/>
<dbReference type="InterPro" id="IPR043128">
    <property type="entry name" value="Rev_trsase/Diguanyl_cyclase"/>
</dbReference>
<dbReference type="GO" id="GO:0052621">
    <property type="term" value="F:diguanylate cyclase activity"/>
    <property type="evidence" value="ECO:0007669"/>
    <property type="project" value="UniProtKB-EC"/>
</dbReference>
<dbReference type="SMART" id="SM00267">
    <property type="entry name" value="GGDEF"/>
    <property type="match status" value="1"/>
</dbReference>
<name>A0A1H4H166_9BURK</name>
<evidence type="ECO:0000259" key="4">
    <source>
        <dbReference type="PROSITE" id="PS50887"/>
    </source>
</evidence>
<keyword evidence="3" id="KW-0812">Transmembrane</keyword>
<organism evidence="5 6">
    <name type="scientific">Paraburkholderia sartisoli</name>
    <dbReference type="NCBI Taxonomy" id="83784"/>
    <lineage>
        <taxon>Bacteria</taxon>
        <taxon>Pseudomonadati</taxon>
        <taxon>Pseudomonadota</taxon>
        <taxon>Betaproteobacteria</taxon>
        <taxon>Burkholderiales</taxon>
        <taxon>Burkholderiaceae</taxon>
        <taxon>Paraburkholderia</taxon>
    </lineage>
</organism>
<protein>
    <recommendedName>
        <fullName evidence="1">diguanylate cyclase</fullName>
        <ecNumber evidence="1">2.7.7.65</ecNumber>
    </recommendedName>
</protein>
<dbReference type="Proteomes" id="UP000198638">
    <property type="component" value="Unassembled WGS sequence"/>
</dbReference>
<evidence type="ECO:0000256" key="2">
    <source>
        <dbReference type="ARBA" id="ARBA00034247"/>
    </source>
</evidence>
<dbReference type="Pfam" id="PF00990">
    <property type="entry name" value="GGDEF"/>
    <property type="match status" value="1"/>
</dbReference>
<feature type="transmembrane region" description="Helical" evidence="3">
    <location>
        <begin position="6"/>
        <end position="25"/>
    </location>
</feature>
<gene>
    <name evidence="5" type="ORF">SAMN05192564_10757</name>
</gene>
<keyword evidence="3" id="KW-0472">Membrane</keyword>
<evidence type="ECO:0000256" key="1">
    <source>
        <dbReference type="ARBA" id="ARBA00012528"/>
    </source>
</evidence>
<dbReference type="AlphaFoldDB" id="A0A1H4H166"/>
<comment type="catalytic activity">
    <reaction evidence="2">
        <text>2 GTP = 3',3'-c-di-GMP + 2 diphosphate</text>
        <dbReference type="Rhea" id="RHEA:24898"/>
        <dbReference type="ChEBI" id="CHEBI:33019"/>
        <dbReference type="ChEBI" id="CHEBI:37565"/>
        <dbReference type="ChEBI" id="CHEBI:58805"/>
        <dbReference type="EC" id="2.7.7.65"/>
    </reaction>
</comment>
<dbReference type="CDD" id="cd01949">
    <property type="entry name" value="GGDEF"/>
    <property type="match status" value="1"/>
</dbReference>
<proteinExistence type="predicted"/>
<accession>A0A1H4H166</accession>
<feature type="transmembrane region" description="Helical" evidence="3">
    <location>
        <begin position="58"/>
        <end position="76"/>
    </location>
</feature>
<feature type="transmembrane region" description="Helical" evidence="3">
    <location>
        <begin position="88"/>
        <end position="109"/>
    </location>
</feature>
<reference evidence="6" key="1">
    <citation type="submission" date="2016-10" db="EMBL/GenBank/DDBJ databases">
        <authorList>
            <person name="Varghese N."/>
            <person name="Submissions S."/>
        </authorList>
    </citation>
    <scope>NUCLEOTIDE SEQUENCE [LARGE SCALE GENOMIC DNA]</scope>
    <source>
        <strain evidence="6">LMG 24000</strain>
    </source>
</reference>
<dbReference type="FunFam" id="3.30.70.270:FF:000001">
    <property type="entry name" value="Diguanylate cyclase domain protein"/>
    <property type="match status" value="1"/>
</dbReference>
<dbReference type="PROSITE" id="PS50887">
    <property type="entry name" value="GGDEF"/>
    <property type="match status" value="1"/>
</dbReference>
<dbReference type="Gene3D" id="3.30.70.270">
    <property type="match status" value="1"/>
</dbReference>
<dbReference type="NCBIfam" id="TIGR00254">
    <property type="entry name" value="GGDEF"/>
    <property type="match status" value="1"/>
</dbReference>
<feature type="transmembrane region" description="Helical" evidence="3">
    <location>
        <begin position="148"/>
        <end position="167"/>
    </location>
</feature>
<evidence type="ECO:0000256" key="3">
    <source>
        <dbReference type="SAM" id="Phobius"/>
    </source>
</evidence>
<dbReference type="STRING" id="83784.SAMN05192564_10757"/>
<evidence type="ECO:0000313" key="5">
    <source>
        <dbReference type="EMBL" id="SEB15533.1"/>
    </source>
</evidence>
<dbReference type="EMBL" id="FNRQ01000007">
    <property type="protein sequence ID" value="SEB15533.1"/>
    <property type="molecule type" value="Genomic_DNA"/>
</dbReference>
<evidence type="ECO:0000313" key="6">
    <source>
        <dbReference type="Proteomes" id="UP000198638"/>
    </source>
</evidence>
<dbReference type="InterPro" id="IPR050469">
    <property type="entry name" value="Diguanylate_Cyclase"/>
</dbReference>
<dbReference type="PANTHER" id="PTHR45138:SF9">
    <property type="entry name" value="DIGUANYLATE CYCLASE DGCM-RELATED"/>
    <property type="match status" value="1"/>
</dbReference>
<dbReference type="InterPro" id="IPR029787">
    <property type="entry name" value="Nucleotide_cyclase"/>
</dbReference>